<dbReference type="GO" id="GO:0005765">
    <property type="term" value="C:lysosomal membrane"/>
    <property type="evidence" value="ECO:0007669"/>
    <property type="project" value="TreeGrafter"/>
</dbReference>
<dbReference type="PANTHER" id="PTHR46121:SF3">
    <property type="entry name" value="STEROIDOGENIC ACUTE REGULATORY-LIKE PROTEIN 1"/>
    <property type="match status" value="1"/>
</dbReference>
<dbReference type="InterPro" id="IPR023393">
    <property type="entry name" value="START-like_dom_sf"/>
</dbReference>
<dbReference type="Proteomes" id="UP001432322">
    <property type="component" value="Unassembled WGS sequence"/>
</dbReference>
<accession>A0AAV5W3N3</accession>
<dbReference type="GO" id="GO:0099044">
    <property type="term" value="P:vesicle tethering to endoplasmic reticulum"/>
    <property type="evidence" value="ECO:0007669"/>
    <property type="project" value="TreeGrafter"/>
</dbReference>
<evidence type="ECO:0000313" key="3">
    <source>
        <dbReference type="Proteomes" id="UP001432322"/>
    </source>
</evidence>
<dbReference type="InterPro" id="IPR002913">
    <property type="entry name" value="START_lipid-bd_dom"/>
</dbReference>
<proteinExistence type="predicted"/>
<evidence type="ECO:0000313" key="2">
    <source>
        <dbReference type="EMBL" id="GMT26554.1"/>
    </source>
</evidence>
<protein>
    <recommendedName>
        <fullName evidence="1">START domain-containing protein</fullName>
    </recommendedName>
</protein>
<reference evidence="2" key="1">
    <citation type="submission" date="2023-10" db="EMBL/GenBank/DDBJ databases">
        <title>Genome assembly of Pristionchus species.</title>
        <authorList>
            <person name="Yoshida K."/>
            <person name="Sommer R.J."/>
        </authorList>
    </citation>
    <scope>NUCLEOTIDE SEQUENCE</scope>
    <source>
        <strain evidence="2">RS5133</strain>
    </source>
</reference>
<sequence length="112" mass="12593">FKSREILAARTFREIDGSFILACRSIALPKEIPESTNSVRAHLHLSASRCRPDPVDPAHSCVYDYVVCTDLKGMMFKSAVNQVMGRATLKDIENIRHHANTVLRPKLYPGLQ</sequence>
<dbReference type="Gene3D" id="3.30.530.20">
    <property type="match status" value="1"/>
</dbReference>
<dbReference type="PANTHER" id="PTHR46121">
    <property type="entry name" value="STEROIDOGENIC ACUTE REGULATORY PROTEIN-LIKE"/>
    <property type="match status" value="1"/>
</dbReference>
<dbReference type="GO" id="GO:0008289">
    <property type="term" value="F:lipid binding"/>
    <property type="evidence" value="ECO:0007669"/>
    <property type="project" value="InterPro"/>
</dbReference>
<feature type="domain" description="START" evidence="1">
    <location>
        <begin position="1"/>
        <end position="104"/>
    </location>
</feature>
<dbReference type="GO" id="GO:0140284">
    <property type="term" value="C:endoplasmic reticulum-endosome membrane contact site"/>
    <property type="evidence" value="ECO:0007669"/>
    <property type="project" value="TreeGrafter"/>
</dbReference>
<dbReference type="GO" id="GO:0031902">
    <property type="term" value="C:late endosome membrane"/>
    <property type="evidence" value="ECO:0007669"/>
    <property type="project" value="TreeGrafter"/>
</dbReference>
<dbReference type="InterPro" id="IPR051869">
    <property type="entry name" value="STARD3"/>
</dbReference>
<feature type="non-terminal residue" evidence="2">
    <location>
        <position position="1"/>
    </location>
</feature>
<gene>
    <name evidence="2" type="ORF">PFISCL1PPCAC_17851</name>
</gene>
<comment type="caution">
    <text evidence="2">The sequence shown here is derived from an EMBL/GenBank/DDBJ whole genome shotgun (WGS) entry which is preliminary data.</text>
</comment>
<dbReference type="PROSITE" id="PS50848">
    <property type="entry name" value="START"/>
    <property type="match status" value="1"/>
</dbReference>
<dbReference type="SUPFAM" id="SSF55961">
    <property type="entry name" value="Bet v1-like"/>
    <property type="match status" value="1"/>
</dbReference>
<dbReference type="EMBL" id="BTSY01000005">
    <property type="protein sequence ID" value="GMT26554.1"/>
    <property type="molecule type" value="Genomic_DNA"/>
</dbReference>
<dbReference type="Pfam" id="PF01852">
    <property type="entry name" value="START"/>
    <property type="match status" value="1"/>
</dbReference>
<keyword evidence="3" id="KW-1185">Reference proteome</keyword>
<feature type="non-terminal residue" evidence="2">
    <location>
        <position position="112"/>
    </location>
</feature>
<dbReference type="GO" id="GO:0005789">
    <property type="term" value="C:endoplasmic reticulum membrane"/>
    <property type="evidence" value="ECO:0007669"/>
    <property type="project" value="TreeGrafter"/>
</dbReference>
<organism evidence="2 3">
    <name type="scientific">Pristionchus fissidentatus</name>
    <dbReference type="NCBI Taxonomy" id="1538716"/>
    <lineage>
        <taxon>Eukaryota</taxon>
        <taxon>Metazoa</taxon>
        <taxon>Ecdysozoa</taxon>
        <taxon>Nematoda</taxon>
        <taxon>Chromadorea</taxon>
        <taxon>Rhabditida</taxon>
        <taxon>Rhabditina</taxon>
        <taxon>Diplogasteromorpha</taxon>
        <taxon>Diplogasteroidea</taxon>
        <taxon>Neodiplogasteridae</taxon>
        <taxon>Pristionchus</taxon>
    </lineage>
</organism>
<dbReference type="AlphaFoldDB" id="A0AAV5W3N3"/>
<evidence type="ECO:0000259" key="1">
    <source>
        <dbReference type="PROSITE" id="PS50848"/>
    </source>
</evidence>
<name>A0AAV5W3N3_9BILA</name>